<accession>A0A2K9NFD4</accession>
<evidence type="ECO:0000313" key="2">
    <source>
        <dbReference type="Proteomes" id="UP000234752"/>
    </source>
</evidence>
<gene>
    <name evidence="1" type="ORF">C0V82_14240</name>
</gene>
<reference evidence="1 2" key="1">
    <citation type="submission" date="2017-12" db="EMBL/GenBank/DDBJ databases">
        <title>Genomes of bacteria within cyanobacterial aggregates.</title>
        <authorList>
            <person name="Cai H."/>
        </authorList>
    </citation>
    <scope>NUCLEOTIDE SEQUENCE [LARGE SCALE GENOMIC DNA]</scope>
    <source>
        <strain evidence="1 2">TH16</strain>
    </source>
</reference>
<dbReference type="Proteomes" id="UP000234752">
    <property type="component" value="Chromosome eg_1"/>
</dbReference>
<dbReference type="AlphaFoldDB" id="A0A2K9NFD4"/>
<organism evidence="1 2">
    <name type="scientific">Niveispirillum cyanobacteriorum</name>
    <dbReference type="NCBI Taxonomy" id="1612173"/>
    <lineage>
        <taxon>Bacteria</taxon>
        <taxon>Pseudomonadati</taxon>
        <taxon>Pseudomonadota</taxon>
        <taxon>Alphaproteobacteria</taxon>
        <taxon>Rhodospirillales</taxon>
        <taxon>Azospirillaceae</taxon>
        <taxon>Niveispirillum</taxon>
    </lineage>
</organism>
<dbReference type="KEGG" id="ncb:C0V82_14240"/>
<dbReference type="RefSeq" id="WP_102112873.1">
    <property type="nucleotide sequence ID" value="NZ_BMGN01000005.1"/>
</dbReference>
<name>A0A2K9NFD4_9PROT</name>
<sequence>MVAYSFKARFEAAIVAGLKHGPLTEDMKRHTIRADRRRHVRPGEAIQLFYGMRTRQCRVIGVGICTWVAPIYMALSPAGEGGEVTIMRPDADYTGHTQEELDRFAKGDGFSDWADLLAFWAKEHAGQTVFSGVIINWEPPHVR</sequence>
<proteinExistence type="predicted"/>
<keyword evidence="2" id="KW-1185">Reference proteome</keyword>
<evidence type="ECO:0000313" key="1">
    <source>
        <dbReference type="EMBL" id="AUN31266.1"/>
    </source>
</evidence>
<dbReference type="EMBL" id="CP025611">
    <property type="protein sequence ID" value="AUN31266.1"/>
    <property type="molecule type" value="Genomic_DNA"/>
</dbReference>
<protein>
    <submittedName>
        <fullName evidence="1">Uncharacterized protein</fullName>
    </submittedName>
</protein>
<dbReference type="OrthoDB" id="200334at2"/>